<evidence type="ECO:0000313" key="2">
    <source>
        <dbReference type="EMBL" id="TFK28464.1"/>
    </source>
</evidence>
<dbReference type="Proteomes" id="UP000307440">
    <property type="component" value="Unassembled WGS sequence"/>
</dbReference>
<reference evidence="2 3" key="1">
    <citation type="journal article" date="2019" name="Nat. Ecol. Evol.">
        <title>Megaphylogeny resolves global patterns of mushroom evolution.</title>
        <authorList>
            <person name="Varga T."/>
            <person name="Krizsan K."/>
            <person name="Foldi C."/>
            <person name="Dima B."/>
            <person name="Sanchez-Garcia M."/>
            <person name="Sanchez-Ramirez S."/>
            <person name="Szollosi G.J."/>
            <person name="Szarkandi J.G."/>
            <person name="Papp V."/>
            <person name="Albert L."/>
            <person name="Andreopoulos W."/>
            <person name="Angelini C."/>
            <person name="Antonin V."/>
            <person name="Barry K.W."/>
            <person name="Bougher N.L."/>
            <person name="Buchanan P."/>
            <person name="Buyck B."/>
            <person name="Bense V."/>
            <person name="Catcheside P."/>
            <person name="Chovatia M."/>
            <person name="Cooper J."/>
            <person name="Damon W."/>
            <person name="Desjardin D."/>
            <person name="Finy P."/>
            <person name="Geml J."/>
            <person name="Haridas S."/>
            <person name="Hughes K."/>
            <person name="Justo A."/>
            <person name="Karasinski D."/>
            <person name="Kautmanova I."/>
            <person name="Kiss B."/>
            <person name="Kocsube S."/>
            <person name="Kotiranta H."/>
            <person name="LaButti K.M."/>
            <person name="Lechner B.E."/>
            <person name="Liimatainen K."/>
            <person name="Lipzen A."/>
            <person name="Lukacs Z."/>
            <person name="Mihaltcheva S."/>
            <person name="Morgado L.N."/>
            <person name="Niskanen T."/>
            <person name="Noordeloos M.E."/>
            <person name="Ohm R.A."/>
            <person name="Ortiz-Santana B."/>
            <person name="Ovrebo C."/>
            <person name="Racz N."/>
            <person name="Riley R."/>
            <person name="Savchenko A."/>
            <person name="Shiryaev A."/>
            <person name="Soop K."/>
            <person name="Spirin V."/>
            <person name="Szebenyi C."/>
            <person name="Tomsovsky M."/>
            <person name="Tulloss R.E."/>
            <person name="Uehling J."/>
            <person name="Grigoriev I.V."/>
            <person name="Vagvolgyi C."/>
            <person name="Papp T."/>
            <person name="Martin F.M."/>
            <person name="Miettinen O."/>
            <person name="Hibbett D.S."/>
            <person name="Nagy L.G."/>
        </authorList>
    </citation>
    <scope>NUCLEOTIDE SEQUENCE [LARGE SCALE GENOMIC DNA]</scope>
    <source>
        <strain evidence="2 3">CBS 121175</strain>
    </source>
</reference>
<sequence>MQTRATARRLREAQATTDDRGTVIVSPSATGRGIHTRWQYPIAVDALRGDALLALANEGRIVTLGEDDKFSYLFDGSLSSISSGSSAGNLLPITPRRLDQTRTASPSADDYQVPWTVEGGMHRYIIVPDDFSPEAATRRGADAQAHQQSIFDREIQRLSRQRDHAEDARRCFAERLNRLEAGLESECGDTDIVDDEQFRNEQAFAFDFEAGSSLSRHDTETSSRGRTPVIGTEGALQYPSQWLAQPSNALTNRPTDPVFF</sequence>
<evidence type="ECO:0000313" key="3">
    <source>
        <dbReference type="Proteomes" id="UP000307440"/>
    </source>
</evidence>
<dbReference type="OrthoDB" id="3054377at2759"/>
<feature type="region of interest" description="Disordered" evidence="1">
    <location>
        <begin position="210"/>
        <end position="232"/>
    </location>
</feature>
<gene>
    <name evidence="2" type="ORF">FA15DRAFT_652713</name>
</gene>
<name>A0A5C3L607_COPMA</name>
<dbReference type="EMBL" id="ML210155">
    <property type="protein sequence ID" value="TFK28464.1"/>
    <property type="molecule type" value="Genomic_DNA"/>
</dbReference>
<protein>
    <submittedName>
        <fullName evidence="2">Uncharacterized protein</fullName>
    </submittedName>
</protein>
<evidence type="ECO:0000256" key="1">
    <source>
        <dbReference type="SAM" id="MobiDB-lite"/>
    </source>
</evidence>
<organism evidence="2 3">
    <name type="scientific">Coprinopsis marcescibilis</name>
    <name type="common">Agaric fungus</name>
    <name type="synonym">Psathyrella marcescibilis</name>
    <dbReference type="NCBI Taxonomy" id="230819"/>
    <lineage>
        <taxon>Eukaryota</taxon>
        <taxon>Fungi</taxon>
        <taxon>Dikarya</taxon>
        <taxon>Basidiomycota</taxon>
        <taxon>Agaricomycotina</taxon>
        <taxon>Agaricomycetes</taxon>
        <taxon>Agaricomycetidae</taxon>
        <taxon>Agaricales</taxon>
        <taxon>Agaricineae</taxon>
        <taxon>Psathyrellaceae</taxon>
        <taxon>Coprinopsis</taxon>
    </lineage>
</organism>
<keyword evidence="3" id="KW-1185">Reference proteome</keyword>
<dbReference type="AlphaFoldDB" id="A0A5C3L607"/>
<accession>A0A5C3L607</accession>
<proteinExistence type="predicted"/>